<sequence length="148" mass="17114">MVQLEQLRELQKVKRSFMEQAQATLDSTVRELQECVGHIGEIEAGVNSTLRHARATIRPGETIRLELRNLMQTGFRDETIILERAREKLDSLRVSMMRARTQYVSAVAEVNVLGEAVSVARRQSERMMDRYRQDVIEDLLSGRKREDI</sequence>
<gene>
    <name evidence="1" type="ORF">WJ33_21270</name>
</gene>
<dbReference type="Proteomes" id="UP000064029">
    <property type="component" value="Unassembled WGS sequence"/>
</dbReference>
<reference evidence="1 2" key="1">
    <citation type="submission" date="2015-11" db="EMBL/GenBank/DDBJ databases">
        <title>Expanding the genomic diversity of Burkholderia species for the development of highly accurate diagnostics.</title>
        <authorList>
            <person name="Sahl J."/>
            <person name="Keim P."/>
            <person name="Wagner D."/>
        </authorList>
    </citation>
    <scope>NUCLEOTIDE SEQUENCE [LARGE SCALE GENOMIC DNA]</scope>
    <source>
        <strain evidence="1 2">MSMB2036</strain>
    </source>
</reference>
<protein>
    <submittedName>
        <fullName evidence="1">Uncharacterized protein</fullName>
    </submittedName>
</protein>
<proteinExistence type="predicted"/>
<comment type="caution">
    <text evidence="1">The sequence shown here is derived from an EMBL/GenBank/DDBJ whole genome shotgun (WGS) entry which is preliminary data.</text>
</comment>
<evidence type="ECO:0000313" key="1">
    <source>
        <dbReference type="EMBL" id="KVG71124.1"/>
    </source>
</evidence>
<dbReference type="EMBL" id="LOXM01000073">
    <property type="protein sequence ID" value="KVG71124.1"/>
    <property type="molecule type" value="Genomic_DNA"/>
</dbReference>
<name>A0A103RNS5_9BURK</name>
<organism evidence="1 2">
    <name type="scientific">Burkholderia ubonensis</name>
    <dbReference type="NCBI Taxonomy" id="101571"/>
    <lineage>
        <taxon>Bacteria</taxon>
        <taxon>Pseudomonadati</taxon>
        <taxon>Pseudomonadota</taxon>
        <taxon>Betaproteobacteria</taxon>
        <taxon>Burkholderiales</taxon>
        <taxon>Burkholderiaceae</taxon>
        <taxon>Burkholderia</taxon>
        <taxon>Burkholderia cepacia complex</taxon>
    </lineage>
</organism>
<dbReference type="AlphaFoldDB" id="A0A103RNS5"/>
<accession>A0A103RNS5</accession>
<dbReference type="RefSeq" id="WP_059750485.1">
    <property type="nucleotide sequence ID" value="NZ_CP013415.1"/>
</dbReference>
<evidence type="ECO:0000313" key="2">
    <source>
        <dbReference type="Proteomes" id="UP000064029"/>
    </source>
</evidence>